<name>A0ABN8PG67_9CNID</name>
<evidence type="ECO:0000313" key="2">
    <source>
        <dbReference type="Proteomes" id="UP001159427"/>
    </source>
</evidence>
<protein>
    <submittedName>
        <fullName evidence="1">Uncharacterized protein</fullName>
    </submittedName>
</protein>
<dbReference type="PANTHER" id="PTHR47331">
    <property type="entry name" value="PHD-TYPE DOMAIN-CONTAINING PROTEIN"/>
    <property type="match status" value="1"/>
</dbReference>
<reference evidence="1 2" key="1">
    <citation type="submission" date="2022-05" db="EMBL/GenBank/DDBJ databases">
        <authorList>
            <consortium name="Genoscope - CEA"/>
            <person name="William W."/>
        </authorList>
    </citation>
    <scope>NUCLEOTIDE SEQUENCE [LARGE SCALE GENOMIC DNA]</scope>
</reference>
<organism evidence="1 2">
    <name type="scientific">Porites evermanni</name>
    <dbReference type="NCBI Taxonomy" id="104178"/>
    <lineage>
        <taxon>Eukaryota</taxon>
        <taxon>Metazoa</taxon>
        <taxon>Cnidaria</taxon>
        <taxon>Anthozoa</taxon>
        <taxon>Hexacorallia</taxon>
        <taxon>Scleractinia</taxon>
        <taxon>Fungiina</taxon>
        <taxon>Poritidae</taxon>
        <taxon>Porites</taxon>
    </lineage>
</organism>
<keyword evidence="2" id="KW-1185">Reference proteome</keyword>
<proteinExistence type="predicted"/>
<dbReference type="PANTHER" id="PTHR47331:SF5">
    <property type="entry name" value="RIBONUCLEASE H"/>
    <property type="match status" value="1"/>
</dbReference>
<accession>A0ABN8PG67</accession>
<dbReference type="EMBL" id="CALNXI010000809">
    <property type="protein sequence ID" value="CAH3140987.1"/>
    <property type="molecule type" value="Genomic_DNA"/>
</dbReference>
<sequence length="281" mass="31291">MPHPTVLHDETKSTLKVNEGSASKEVARVAQLEEATSSCTNTCNATRAIDAITNSMIVPVRVHHRTNPERQVVVYALLDPASNGTFIKESILENLQVDGTETQLQLNTMHGGIASKLYPYQVDVEVGLLIGSNCPSAIKPEELIPWRSSDPYAIRTLLGWGIIGPISGSSNKENSEVLCHRVAVKEIGSKEPSPDSLLNLTQRRLSRLKLSRECSSWTSTKLRMQLDSPSRWTTEGLWQRSQKEFITTQIVTMSYHCHFEMNPWPSPTTRSWNFTASNTSS</sequence>
<comment type="caution">
    <text evidence="1">The sequence shown here is derived from an EMBL/GenBank/DDBJ whole genome shotgun (WGS) entry which is preliminary data.</text>
</comment>
<dbReference type="Proteomes" id="UP001159427">
    <property type="component" value="Unassembled WGS sequence"/>
</dbReference>
<evidence type="ECO:0000313" key="1">
    <source>
        <dbReference type="EMBL" id="CAH3140987.1"/>
    </source>
</evidence>
<gene>
    <name evidence="1" type="ORF">PEVE_00041953</name>
</gene>